<evidence type="ECO:0000313" key="9">
    <source>
        <dbReference type="Proteomes" id="UP000785679"/>
    </source>
</evidence>
<dbReference type="InterPro" id="IPR036554">
    <property type="entry name" value="GHMP_kinase_C_sf"/>
</dbReference>
<evidence type="ECO:0000256" key="3">
    <source>
        <dbReference type="ARBA" id="ARBA00022679"/>
    </source>
</evidence>
<dbReference type="GO" id="GO:0005524">
    <property type="term" value="F:ATP binding"/>
    <property type="evidence" value="ECO:0007669"/>
    <property type="project" value="UniProtKB-KW"/>
</dbReference>
<dbReference type="InterPro" id="IPR014721">
    <property type="entry name" value="Ribsml_uS5_D2-typ_fold_subgr"/>
</dbReference>
<proteinExistence type="predicted"/>
<dbReference type="UniPathway" id="UPA00057">
    <property type="reaction ID" value="UER00099"/>
</dbReference>
<keyword evidence="4" id="KW-0547">Nucleotide-binding</keyword>
<name>A0A8J8NXF9_HALGN</name>
<accession>A0A8J8NXF9</accession>
<dbReference type="GO" id="GO:0004631">
    <property type="term" value="F:phosphomevalonate kinase activity"/>
    <property type="evidence" value="ECO:0007669"/>
    <property type="project" value="UniProtKB-EC"/>
</dbReference>
<dbReference type="PANTHER" id="PTHR31814:SF2">
    <property type="entry name" value="PHOSPHOMEVALONATE KINASE"/>
    <property type="match status" value="1"/>
</dbReference>
<keyword evidence="3" id="KW-0808">Transferase</keyword>
<gene>
    <name evidence="8" type="ORF">FGO68_gene7895</name>
</gene>
<organism evidence="8 9">
    <name type="scientific">Halteria grandinella</name>
    <dbReference type="NCBI Taxonomy" id="5974"/>
    <lineage>
        <taxon>Eukaryota</taxon>
        <taxon>Sar</taxon>
        <taxon>Alveolata</taxon>
        <taxon>Ciliophora</taxon>
        <taxon>Intramacronucleata</taxon>
        <taxon>Spirotrichea</taxon>
        <taxon>Stichotrichia</taxon>
        <taxon>Sporadotrichida</taxon>
        <taxon>Halteriidae</taxon>
        <taxon>Halteria</taxon>
    </lineage>
</organism>
<evidence type="ECO:0000256" key="6">
    <source>
        <dbReference type="ARBA" id="ARBA00022840"/>
    </source>
</evidence>
<reference evidence="8" key="1">
    <citation type="submission" date="2019-06" db="EMBL/GenBank/DDBJ databases">
        <authorList>
            <person name="Zheng W."/>
        </authorList>
    </citation>
    <scope>NUCLEOTIDE SEQUENCE</scope>
    <source>
        <strain evidence="8">QDHG01</strain>
    </source>
</reference>
<dbReference type="EC" id="2.7.4.2" evidence="2"/>
<dbReference type="Pfam" id="PF00288">
    <property type="entry name" value="GHMP_kinases_N"/>
    <property type="match status" value="1"/>
</dbReference>
<evidence type="ECO:0000256" key="1">
    <source>
        <dbReference type="ARBA" id="ARBA00005017"/>
    </source>
</evidence>
<dbReference type="GO" id="GO:0019287">
    <property type="term" value="P:isopentenyl diphosphate biosynthetic process, mevalonate pathway"/>
    <property type="evidence" value="ECO:0007669"/>
    <property type="project" value="UniProtKB-UniPathway"/>
</dbReference>
<evidence type="ECO:0000256" key="2">
    <source>
        <dbReference type="ARBA" id="ARBA00012958"/>
    </source>
</evidence>
<dbReference type="PANTHER" id="PTHR31814">
    <property type="match status" value="1"/>
</dbReference>
<dbReference type="AlphaFoldDB" id="A0A8J8NXF9"/>
<feature type="domain" description="GHMP kinase N-terminal" evidence="7">
    <location>
        <begin position="161"/>
        <end position="225"/>
    </location>
</feature>
<evidence type="ECO:0000313" key="8">
    <source>
        <dbReference type="EMBL" id="TNV83626.1"/>
    </source>
</evidence>
<dbReference type="InterPro" id="IPR006204">
    <property type="entry name" value="GHMP_kinase_N_dom"/>
</dbReference>
<protein>
    <recommendedName>
        <fullName evidence="2">phosphomevalonate kinase</fullName>
        <ecNumber evidence="2">2.7.4.2</ecNumber>
    </recommendedName>
</protein>
<dbReference type="Gene3D" id="3.30.230.10">
    <property type="match status" value="1"/>
</dbReference>
<evidence type="ECO:0000259" key="7">
    <source>
        <dbReference type="Pfam" id="PF00288"/>
    </source>
</evidence>
<dbReference type="OrthoDB" id="10262935at2759"/>
<dbReference type="GO" id="GO:0005777">
    <property type="term" value="C:peroxisome"/>
    <property type="evidence" value="ECO:0007669"/>
    <property type="project" value="TreeGrafter"/>
</dbReference>
<dbReference type="GO" id="GO:0010142">
    <property type="term" value="P:farnesyl diphosphate biosynthetic process, mevalonate pathway"/>
    <property type="evidence" value="ECO:0007669"/>
    <property type="project" value="TreeGrafter"/>
</dbReference>
<sequence>MEGAAAQEDDSEYWKIKASACSKVLLTGAYLIIDPKYKGLVLATDARFHTSTLLKNNDSKNLIIQVTSKQFGLKKIFEVKFHKGGKYTVHGMENKGGFIEKCVYFLATIMATQEVLESMSGCTLQIDLAGDNSFYSQRDQFDSPSFTYENLAKQSPLSVPSDPSKKTGLGSSAALIVSFIASSFSIAGILARGNMKAIHIYAQILNAFVQEKVGSGFDIACSVYGSQIYSRFRNVKELTELVSWFQEGIKSGEVHPGNDTLFDFFDTFDWELQSFTKVPKDLGLCLIDVNSGSDTKLMVKKVLDWAKANQSKEDDMFSNDICSKLNANYDKLASSLAQDMPNQETIQSLCLEIRSLIQTLSQQTEVPIEPPSSTLLLDSILKNLDYTYYAAVPGAGGNDAIFVIGKGDKLHENIQRDICNKYQNEEGSRIAVLPVKVLREKEPALIIQ</sequence>
<dbReference type="Gene3D" id="3.30.70.890">
    <property type="entry name" value="GHMP kinase, C-terminal domain"/>
    <property type="match status" value="1"/>
</dbReference>
<dbReference type="SUPFAM" id="SSF54211">
    <property type="entry name" value="Ribosomal protein S5 domain 2-like"/>
    <property type="match status" value="1"/>
</dbReference>
<keyword evidence="6" id="KW-0067">ATP-binding</keyword>
<keyword evidence="9" id="KW-1185">Reference proteome</keyword>
<comment type="caution">
    <text evidence="8">The sequence shown here is derived from an EMBL/GenBank/DDBJ whole genome shotgun (WGS) entry which is preliminary data.</text>
</comment>
<keyword evidence="5" id="KW-0418">Kinase</keyword>
<dbReference type="EMBL" id="RRYP01003638">
    <property type="protein sequence ID" value="TNV83626.1"/>
    <property type="molecule type" value="Genomic_DNA"/>
</dbReference>
<evidence type="ECO:0000256" key="5">
    <source>
        <dbReference type="ARBA" id="ARBA00022777"/>
    </source>
</evidence>
<dbReference type="InterPro" id="IPR035102">
    <property type="entry name" value="Phosphomevalonate_kinase"/>
</dbReference>
<dbReference type="Proteomes" id="UP000785679">
    <property type="component" value="Unassembled WGS sequence"/>
</dbReference>
<comment type="pathway">
    <text evidence="1">Isoprenoid biosynthesis; isopentenyl diphosphate biosynthesis via mevalonate pathway; isopentenyl diphosphate from (R)-mevalonate: step 2/3.</text>
</comment>
<dbReference type="InterPro" id="IPR020568">
    <property type="entry name" value="Ribosomal_Su5_D2-typ_SF"/>
</dbReference>
<evidence type="ECO:0000256" key="4">
    <source>
        <dbReference type="ARBA" id="ARBA00022741"/>
    </source>
</evidence>